<keyword evidence="2" id="KW-0238">DNA-binding</keyword>
<feature type="domain" description="HTH araC/xylS-type" evidence="5">
    <location>
        <begin position="445"/>
        <end position="542"/>
    </location>
</feature>
<dbReference type="PROSITE" id="PS01124">
    <property type="entry name" value="HTH_ARAC_FAMILY_2"/>
    <property type="match status" value="1"/>
</dbReference>
<dbReference type="InterPro" id="IPR018060">
    <property type="entry name" value="HTH_AraC"/>
</dbReference>
<evidence type="ECO:0000259" key="6">
    <source>
        <dbReference type="PROSITE" id="PS50110"/>
    </source>
</evidence>
<dbReference type="AlphaFoldDB" id="A0A7X0RPS2"/>
<evidence type="ECO:0000256" key="2">
    <source>
        <dbReference type="ARBA" id="ARBA00023125"/>
    </source>
</evidence>
<evidence type="ECO:0000259" key="5">
    <source>
        <dbReference type="PROSITE" id="PS01124"/>
    </source>
</evidence>
<dbReference type="GO" id="GO:0003700">
    <property type="term" value="F:DNA-binding transcription factor activity"/>
    <property type="evidence" value="ECO:0007669"/>
    <property type="project" value="InterPro"/>
</dbReference>
<dbReference type="Gene3D" id="3.40.50.2300">
    <property type="match status" value="1"/>
</dbReference>
<dbReference type="SMART" id="SM00448">
    <property type="entry name" value="REC"/>
    <property type="match status" value="1"/>
</dbReference>
<dbReference type="InterPro" id="IPR001789">
    <property type="entry name" value="Sig_transdc_resp-reg_receiver"/>
</dbReference>
<feature type="modified residue" description="4-aspartylphosphate" evidence="4">
    <location>
        <position position="56"/>
    </location>
</feature>
<dbReference type="Pfam" id="PF17853">
    <property type="entry name" value="GGDEF_2"/>
    <property type="match status" value="1"/>
</dbReference>
<dbReference type="PROSITE" id="PS00041">
    <property type="entry name" value="HTH_ARAC_FAMILY_1"/>
    <property type="match status" value="1"/>
</dbReference>
<feature type="domain" description="Response regulatory" evidence="6">
    <location>
        <begin position="3"/>
        <end position="124"/>
    </location>
</feature>
<evidence type="ECO:0000256" key="4">
    <source>
        <dbReference type="PROSITE-ProRule" id="PRU00169"/>
    </source>
</evidence>
<reference evidence="7 8" key="1">
    <citation type="submission" date="2020-08" db="EMBL/GenBank/DDBJ databases">
        <title>Cohnella phylogeny.</title>
        <authorList>
            <person name="Dunlap C."/>
        </authorList>
    </citation>
    <scope>NUCLEOTIDE SEQUENCE [LARGE SCALE GENOMIC DNA]</scope>
    <source>
        <strain evidence="7 8">DSM 28246</strain>
    </source>
</reference>
<dbReference type="GO" id="GO:0043565">
    <property type="term" value="F:sequence-specific DNA binding"/>
    <property type="evidence" value="ECO:0007669"/>
    <property type="project" value="InterPro"/>
</dbReference>
<dbReference type="GO" id="GO:0000160">
    <property type="term" value="P:phosphorelay signal transduction system"/>
    <property type="evidence" value="ECO:0007669"/>
    <property type="project" value="InterPro"/>
</dbReference>
<dbReference type="CDD" id="cd17536">
    <property type="entry name" value="REC_YesN-like"/>
    <property type="match status" value="1"/>
</dbReference>
<dbReference type="PRINTS" id="PR00032">
    <property type="entry name" value="HTHARAC"/>
</dbReference>
<dbReference type="SMART" id="SM00342">
    <property type="entry name" value="HTH_ARAC"/>
    <property type="match status" value="1"/>
</dbReference>
<evidence type="ECO:0000256" key="1">
    <source>
        <dbReference type="ARBA" id="ARBA00023015"/>
    </source>
</evidence>
<dbReference type="RefSeq" id="WP_185142903.1">
    <property type="nucleotide sequence ID" value="NZ_JACJVP010000021.1"/>
</dbReference>
<keyword evidence="4" id="KW-0597">Phosphoprotein</keyword>
<keyword evidence="8" id="KW-1185">Reference proteome</keyword>
<dbReference type="InterPro" id="IPR009057">
    <property type="entry name" value="Homeodomain-like_sf"/>
</dbReference>
<organism evidence="7 8">
    <name type="scientific">Cohnella nanjingensis</name>
    <dbReference type="NCBI Taxonomy" id="1387779"/>
    <lineage>
        <taxon>Bacteria</taxon>
        <taxon>Bacillati</taxon>
        <taxon>Bacillota</taxon>
        <taxon>Bacilli</taxon>
        <taxon>Bacillales</taxon>
        <taxon>Paenibacillaceae</taxon>
        <taxon>Cohnella</taxon>
    </lineage>
</organism>
<comment type="caution">
    <text evidence="7">The sequence shown here is derived from an EMBL/GenBank/DDBJ whole genome shotgun (WGS) entry which is preliminary data.</text>
</comment>
<gene>
    <name evidence="7" type="ORF">H7C19_12070</name>
</gene>
<dbReference type="Pfam" id="PF00072">
    <property type="entry name" value="Response_reg"/>
    <property type="match status" value="1"/>
</dbReference>
<evidence type="ECO:0000256" key="3">
    <source>
        <dbReference type="ARBA" id="ARBA00023163"/>
    </source>
</evidence>
<protein>
    <submittedName>
        <fullName evidence="7">Helix-turn-helix domain-containing protein</fullName>
    </submittedName>
</protein>
<evidence type="ECO:0000313" key="7">
    <source>
        <dbReference type="EMBL" id="MBB6671417.1"/>
    </source>
</evidence>
<sequence>MYTLVIVDDEPLVRLALHRMIDWPSLGIRVVGEAGDGEEALGLLLAMGGADLLLVDIEMPRMGGIELLRRCAEEAALSRRPLPIVLSAYGNYAYVREAFVLGAFDYIVKADMDEEHILPVMRKALSALAGTATASGTARREASDDENQRQQREDWLRWLLTTDPEQAKGDFEQLLSEGTLWTSNLSVAVLQLADAANEAERQGFVRQTVESVLVSAGACHSVCRMGDGAYALLFSFPEDRSSAGLREKLHALLMTVMARLASYANVETAIGISGQGQGVKQWHRMYAQAQRLAELRYYEGYGKLLSHDAYGSLIATGEERDGSWQERASGSREAVMRALKHADGAAWASPFRQLRQTLAASKAQRPAATQAFLVDMLWELGSFLYARGRRWEELGAGYSEPSDVIRPCKTLEEALLAVERIVAGIYAIVNESASKPGARYSEPIAFAKSWLDAHYREEINQSRVSELAGVSESYLSKQFAKEVGSNFLHYLTTLRIEEAKRLLGQGVRIADVSERVGYANPEHFSRLFKRMTGLSPKGYRKDQFEQA</sequence>
<keyword evidence="3" id="KW-0804">Transcription</keyword>
<dbReference type="Pfam" id="PF12833">
    <property type="entry name" value="HTH_18"/>
    <property type="match status" value="1"/>
</dbReference>
<proteinExistence type="predicted"/>
<accession>A0A7X0RPS2</accession>
<dbReference type="Proteomes" id="UP000547209">
    <property type="component" value="Unassembled WGS sequence"/>
</dbReference>
<dbReference type="SUPFAM" id="SSF52172">
    <property type="entry name" value="CheY-like"/>
    <property type="match status" value="1"/>
</dbReference>
<dbReference type="PANTHER" id="PTHR43280:SF28">
    <property type="entry name" value="HTH-TYPE TRANSCRIPTIONAL ACTIVATOR RHAS"/>
    <property type="match status" value="1"/>
</dbReference>
<evidence type="ECO:0000313" key="8">
    <source>
        <dbReference type="Proteomes" id="UP000547209"/>
    </source>
</evidence>
<dbReference type="InterPro" id="IPR041522">
    <property type="entry name" value="CdaR_GGDEF"/>
</dbReference>
<dbReference type="InterPro" id="IPR020449">
    <property type="entry name" value="Tscrpt_reg_AraC-type_HTH"/>
</dbReference>
<name>A0A7X0RPS2_9BACL</name>
<dbReference type="InterPro" id="IPR018062">
    <property type="entry name" value="HTH_AraC-typ_CS"/>
</dbReference>
<dbReference type="PROSITE" id="PS50110">
    <property type="entry name" value="RESPONSE_REGULATORY"/>
    <property type="match status" value="1"/>
</dbReference>
<dbReference type="EMBL" id="JACJVP010000021">
    <property type="protein sequence ID" value="MBB6671417.1"/>
    <property type="molecule type" value="Genomic_DNA"/>
</dbReference>
<dbReference type="Gene3D" id="1.10.10.60">
    <property type="entry name" value="Homeodomain-like"/>
    <property type="match status" value="2"/>
</dbReference>
<dbReference type="PANTHER" id="PTHR43280">
    <property type="entry name" value="ARAC-FAMILY TRANSCRIPTIONAL REGULATOR"/>
    <property type="match status" value="1"/>
</dbReference>
<dbReference type="SUPFAM" id="SSF46689">
    <property type="entry name" value="Homeodomain-like"/>
    <property type="match status" value="2"/>
</dbReference>
<dbReference type="InterPro" id="IPR011006">
    <property type="entry name" value="CheY-like_superfamily"/>
</dbReference>
<keyword evidence="1" id="KW-0805">Transcription regulation</keyword>